<protein>
    <submittedName>
        <fullName evidence="8">Ninj1_1 protein</fullName>
    </submittedName>
    <submittedName>
        <fullName evidence="10">Ninjurin-1</fullName>
    </submittedName>
</protein>
<evidence type="ECO:0000313" key="9">
    <source>
        <dbReference type="Proteomes" id="UP000694866"/>
    </source>
</evidence>
<evidence type="ECO:0000313" key="10">
    <source>
        <dbReference type="RefSeq" id="XP_011315157.1"/>
    </source>
</evidence>
<keyword evidence="6 7" id="KW-0472">Membrane</keyword>
<feature type="transmembrane region" description="Helical" evidence="7">
    <location>
        <begin position="146"/>
        <end position="166"/>
    </location>
</feature>
<evidence type="ECO:0000313" key="8">
    <source>
        <dbReference type="EMBL" id="JAG71609.1"/>
    </source>
</evidence>
<evidence type="ECO:0000256" key="7">
    <source>
        <dbReference type="SAM" id="Phobius"/>
    </source>
</evidence>
<dbReference type="GO" id="GO:0016020">
    <property type="term" value="C:membrane"/>
    <property type="evidence" value="ECO:0007669"/>
    <property type="project" value="UniProtKB-SubCell"/>
</dbReference>
<evidence type="ECO:0000256" key="6">
    <source>
        <dbReference type="ARBA" id="ARBA00023136"/>
    </source>
</evidence>
<organism evidence="8">
    <name type="scientific">Fopius arisanus</name>
    <dbReference type="NCBI Taxonomy" id="64838"/>
    <lineage>
        <taxon>Eukaryota</taxon>
        <taxon>Metazoa</taxon>
        <taxon>Ecdysozoa</taxon>
        <taxon>Arthropoda</taxon>
        <taxon>Hexapoda</taxon>
        <taxon>Insecta</taxon>
        <taxon>Pterygota</taxon>
        <taxon>Neoptera</taxon>
        <taxon>Endopterygota</taxon>
        <taxon>Hymenoptera</taxon>
        <taxon>Apocrita</taxon>
        <taxon>Ichneumonoidea</taxon>
        <taxon>Braconidae</taxon>
        <taxon>Opiinae</taxon>
        <taxon>Fopius</taxon>
    </lineage>
</organism>
<sequence>MAKGARLPPEITGKQISRDESNLNPVIERVLDEIELEEKELHGIDLEVQHMDMTDKGKRTRLDYTYSAKKTVAQGMMDVALITANANQLRYLVEYQRESPTFWFIVFLIAISLSLQIAVGVSLIFKGRFDIKGKSKSPQARRINNYVVVGVFLITIINVFVAAFSITSPPVGGGNSVVNNAPV</sequence>
<keyword evidence="5 7" id="KW-1133">Transmembrane helix</keyword>
<dbReference type="OrthoDB" id="6114058at2759"/>
<accession>A0A0C9QMJ0</accession>
<dbReference type="PANTHER" id="PTHR12316">
    <property type="entry name" value="NINJURIN-RELATED"/>
    <property type="match status" value="1"/>
</dbReference>
<proteinExistence type="inferred from homology"/>
<evidence type="ECO:0000256" key="2">
    <source>
        <dbReference type="ARBA" id="ARBA00008141"/>
    </source>
</evidence>
<evidence type="ECO:0000256" key="1">
    <source>
        <dbReference type="ARBA" id="ARBA00004141"/>
    </source>
</evidence>
<dbReference type="AlphaFoldDB" id="A0A0C9QMJ0"/>
<name>A0A0C9QMJ0_9HYME</name>
<dbReference type="RefSeq" id="XP_011315157.1">
    <property type="nucleotide sequence ID" value="XM_011316855.1"/>
</dbReference>
<dbReference type="GO" id="GO:0042246">
    <property type="term" value="P:tissue regeneration"/>
    <property type="evidence" value="ECO:0007669"/>
    <property type="project" value="InterPro"/>
</dbReference>
<dbReference type="InterPro" id="IPR007007">
    <property type="entry name" value="Ninjurin"/>
</dbReference>
<dbReference type="Proteomes" id="UP000694866">
    <property type="component" value="Unplaced"/>
</dbReference>
<keyword evidence="9" id="KW-1185">Reference proteome</keyword>
<gene>
    <name evidence="8" type="primary">Ninj1_1</name>
    <name evidence="10" type="synonym">LOC105274049</name>
    <name evidence="8" type="ORF">g.13341</name>
</gene>
<comment type="similarity">
    <text evidence="2">Belongs to the ninjurin family.</text>
</comment>
<reference evidence="8" key="1">
    <citation type="submission" date="2015-01" db="EMBL/GenBank/DDBJ databases">
        <title>Transcriptome Assembly of Fopius arisanus.</title>
        <authorList>
            <person name="Geib S."/>
        </authorList>
    </citation>
    <scope>NUCLEOTIDE SEQUENCE</scope>
</reference>
<evidence type="ECO:0000256" key="3">
    <source>
        <dbReference type="ARBA" id="ARBA00022692"/>
    </source>
</evidence>
<dbReference type="EMBL" id="GBYB01001842">
    <property type="protein sequence ID" value="JAG71609.1"/>
    <property type="molecule type" value="Transcribed_RNA"/>
</dbReference>
<evidence type="ECO:0000256" key="4">
    <source>
        <dbReference type="ARBA" id="ARBA00022889"/>
    </source>
</evidence>
<keyword evidence="4" id="KW-0130">Cell adhesion</keyword>
<dbReference type="PANTHER" id="PTHR12316:SF1">
    <property type="entry name" value="NINJURIN-B"/>
    <property type="match status" value="1"/>
</dbReference>
<evidence type="ECO:0000256" key="5">
    <source>
        <dbReference type="ARBA" id="ARBA00022989"/>
    </source>
</evidence>
<dbReference type="Pfam" id="PF04923">
    <property type="entry name" value="Ninjurin"/>
    <property type="match status" value="1"/>
</dbReference>
<keyword evidence="3 7" id="KW-0812">Transmembrane</keyword>
<reference evidence="10" key="2">
    <citation type="submission" date="2025-04" db="UniProtKB">
        <authorList>
            <consortium name="RefSeq"/>
        </authorList>
    </citation>
    <scope>IDENTIFICATION</scope>
    <source>
        <strain evidence="10">USDA-PBARC FA_bdor</strain>
        <tissue evidence="10">Whole organism</tissue>
    </source>
</reference>
<dbReference type="GO" id="GO:0007155">
    <property type="term" value="P:cell adhesion"/>
    <property type="evidence" value="ECO:0007669"/>
    <property type="project" value="UniProtKB-KW"/>
</dbReference>
<comment type="subcellular location">
    <subcellularLocation>
        <location evidence="1">Membrane</location>
        <topology evidence="1">Multi-pass membrane protein</topology>
    </subcellularLocation>
</comment>
<dbReference type="KEGG" id="fas:105274049"/>
<feature type="transmembrane region" description="Helical" evidence="7">
    <location>
        <begin position="102"/>
        <end position="125"/>
    </location>
</feature>
<dbReference type="GeneID" id="105274049"/>
<accession>A0A9R1TTK0</accession>